<feature type="binding site" evidence="7">
    <location>
        <position position="173"/>
    </location>
    <ligand>
        <name>L-aspartate</name>
        <dbReference type="ChEBI" id="CHEBI:29991"/>
    </ligand>
</feature>
<dbReference type="PRINTS" id="PR00101">
    <property type="entry name" value="ATCASE"/>
</dbReference>
<evidence type="ECO:0000256" key="7">
    <source>
        <dbReference type="HAMAP-Rule" id="MF_00001"/>
    </source>
</evidence>
<evidence type="ECO:0000313" key="10">
    <source>
        <dbReference type="EMBL" id="MDQ8195175.1"/>
    </source>
</evidence>
<comment type="catalytic activity">
    <reaction evidence="6 7">
        <text>carbamoyl phosphate + L-aspartate = N-carbamoyl-L-aspartate + phosphate + H(+)</text>
        <dbReference type="Rhea" id="RHEA:20013"/>
        <dbReference type="ChEBI" id="CHEBI:15378"/>
        <dbReference type="ChEBI" id="CHEBI:29991"/>
        <dbReference type="ChEBI" id="CHEBI:32814"/>
        <dbReference type="ChEBI" id="CHEBI:43474"/>
        <dbReference type="ChEBI" id="CHEBI:58228"/>
        <dbReference type="EC" id="2.1.3.2"/>
    </reaction>
</comment>
<evidence type="ECO:0000256" key="6">
    <source>
        <dbReference type="ARBA" id="ARBA00048859"/>
    </source>
</evidence>
<dbReference type="NCBIfam" id="TIGR00670">
    <property type="entry name" value="asp_carb_tr"/>
    <property type="match status" value="1"/>
</dbReference>
<dbReference type="GO" id="GO:0004070">
    <property type="term" value="F:aspartate carbamoyltransferase activity"/>
    <property type="evidence" value="ECO:0007669"/>
    <property type="project" value="UniProtKB-EC"/>
</dbReference>
<dbReference type="PANTHER" id="PTHR45753">
    <property type="entry name" value="ORNITHINE CARBAMOYLTRANSFERASE, MITOCHONDRIAL"/>
    <property type="match status" value="1"/>
</dbReference>
<keyword evidence="3 7" id="KW-0808">Transferase</keyword>
<organism evidence="10 11">
    <name type="scientific">Thalassobacterium sedimentorum</name>
    <dbReference type="NCBI Taxonomy" id="3041258"/>
    <lineage>
        <taxon>Bacteria</taxon>
        <taxon>Pseudomonadati</taxon>
        <taxon>Verrucomicrobiota</taxon>
        <taxon>Opitutia</taxon>
        <taxon>Puniceicoccales</taxon>
        <taxon>Coraliomargaritaceae</taxon>
        <taxon>Thalassobacterium</taxon>
    </lineage>
</organism>
<feature type="binding site" evidence="7">
    <location>
        <position position="62"/>
    </location>
    <ligand>
        <name>carbamoyl phosphate</name>
        <dbReference type="ChEBI" id="CHEBI:58228"/>
    </ligand>
</feature>
<dbReference type="Gene3D" id="3.40.50.1370">
    <property type="entry name" value="Aspartate/ornithine carbamoyltransferase"/>
    <property type="match status" value="2"/>
</dbReference>
<dbReference type="EMBL" id="JARXIC010000020">
    <property type="protein sequence ID" value="MDQ8195175.1"/>
    <property type="molecule type" value="Genomic_DNA"/>
</dbReference>
<comment type="function">
    <text evidence="5 7">Catalyzes the condensation of carbamoyl phosphate and aspartate to form carbamoyl aspartate and inorganic phosphate, the committed step in the de novo pyrimidine nucleotide biosynthesis pathway.</text>
</comment>
<sequence length="319" mass="34599">MSQSLSWNRKDLIDVEPLSRAEIETIFTAATAFKKAMDADNMKQPYLNGRTVVNLFLEPSTRTRLAFEVAASRLSADTITVTGAASSLTKGETLRDTARNMEALKADIIIMRHSASGAPNYLSKVVDIPVINAGDGSHAHPTQALLDSFTLLEKFGSLDGKKITILGDILFSRVARSNIICLQKLGAHVTIAGPSTLVPKAFEGMGVTVSHKLQPALEDADAVMLLRIQHERQTATHFPSIGEYTSSFGLNKDRAKWLKSGAIIMHPGPINRGVEIDSELADSSQSVILQQVTNGIVVRMAILHLCSCAYHKQAIELPN</sequence>
<dbReference type="InterPro" id="IPR010916">
    <property type="entry name" value="TonB_box_CS"/>
</dbReference>
<evidence type="ECO:0000256" key="3">
    <source>
        <dbReference type="ARBA" id="ARBA00022679"/>
    </source>
</evidence>
<keyword evidence="4 7" id="KW-0665">Pyrimidine biosynthesis</keyword>
<feature type="domain" description="Aspartate/ornithine carbamoyltransferase carbamoyl-P binding" evidence="9">
    <location>
        <begin position="10"/>
        <end position="153"/>
    </location>
</feature>
<dbReference type="NCBIfam" id="NF002032">
    <property type="entry name" value="PRK00856.1"/>
    <property type="match status" value="1"/>
</dbReference>
<comment type="subunit">
    <text evidence="7">Heterododecamer (2C3:3R2) of six catalytic PyrB chains organized as two trimers (C3), and six regulatory PyrI chains organized as three dimers (R2).</text>
</comment>
<comment type="pathway">
    <text evidence="1 7">Pyrimidine metabolism; UMP biosynthesis via de novo pathway; (S)-dihydroorotate from bicarbonate: step 2/3.</text>
</comment>
<reference evidence="10 11" key="1">
    <citation type="submission" date="2023-04" db="EMBL/GenBank/DDBJ databases">
        <title>A novel bacteria isolated from coastal sediment.</title>
        <authorList>
            <person name="Liu X.-J."/>
            <person name="Du Z.-J."/>
        </authorList>
    </citation>
    <scope>NUCLEOTIDE SEQUENCE [LARGE SCALE GENOMIC DNA]</scope>
    <source>
        <strain evidence="10 11">SDUM461004</strain>
    </source>
</reference>
<feature type="binding site" evidence="7">
    <location>
        <position position="112"/>
    </location>
    <ligand>
        <name>carbamoyl phosphate</name>
        <dbReference type="ChEBI" id="CHEBI:58228"/>
    </ligand>
</feature>
<evidence type="ECO:0000256" key="4">
    <source>
        <dbReference type="ARBA" id="ARBA00022975"/>
    </source>
</evidence>
<evidence type="ECO:0000256" key="2">
    <source>
        <dbReference type="ARBA" id="ARBA00008896"/>
    </source>
</evidence>
<dbReference type="PROSITE" id="PS00097">
    <property type="entry name" value="CARBAMOYLTRANSFERASE"/>
    <property type="match status" value="1"/>
</dbReference>
<dbReference type="PANTHER" id="PTHR45753:SF6">
    <property type="entry name" value="ASPARTATE CARBAMOYLTRANSFERASE"/>
    <property type="match status" value="1"/>
</dbReference>
<proteinExistence type="inferred from homology"/>
<dbReference type="SUPFAM" id="SSF53671">
    <property type="entry name" value="Aspartate/ornithine carbamoyltransferase"/>
    <property type="match status" value="1"/>
</dbReference>
<dbReference type="Pfam" id="PF00185">
    <property type="entry name" value="OTCace"/>
    <property type="match status" value="1"/>
</dbReference>
<evidence type="ECO:0000259" key="8">
    <source>
        <dbReference type="Pfam" id="PF00185"/>
    </source>
</evidence>
<dbReference type="InterPro" id="IPR006130">
    <property type="entry name" value="Asp/Orn_carbamoylTrfase"/>
</dbReference>
<evidence type="ECO:0000259" key="9">
    <source>
        <dbReference type="Pfam" id="PF02729"/>
    </source>
</evidence>
<comment type="caution">
    <text evidence="10">The sequence shown here is derived from an EMBL/GenBank/DDBJ whole genome shotgun (WGS) entry which is preliminary data.</text>
</comment>
<feature type="binding site" evidence="7">
    <location>
        <position position="269"/>
    </location>
    <ligand>
        <name>carbamoyl phosphate</name>
        <dbReference type="ChEBI" id="CHEBI:58228"/>
    </ligand>
</feature>
<dbReference type="PROSITE" id="PS00430">
    <property type="entry name" value="TONB_DEPENDENT_REC_1"/>
    <property type="match status" value="1"/>
</dbReference>
<accession>A0ABU1AMU5</accession>
<feature type="domain" description="Aspartate/ornithine carbamoyltransferase Asp/Orn-binding" evidence="8">
    <location>
        <begin position="159"/>
        <end position="305"/>
    </location>
</feature>
<evidence type="ECO:0000313" key="11">
    <source>
        <dbReference type="Proteomes" id="UP001243717"/>
    </source>
</evidence>
<feature type="binding site" evidence="7">
    <location>
        <position position="140"/>
    </location>
    <ligand>
        <name>carbamoyl phosphate</name>
        <dbReference type="ChEBI" id="CHEBI:58228"/>
    </ligand>
</feature>
<dbReference type="InterPro" id="IPR036901">
    <property type="entry name" value="Asp/Orn_carbamoylTrfase_sf"/>
</dbReference>
<feature type="binding site" evidence="7">
    <location>
        <position position="227"/>
    </location>
    <ligand>
        <name>L-aspartate</name>
        <dbReference type="ChEBI" id="CHEBI:29991"/>
    </ligand>
</feature>
<dbReference type="PRINTS" id="PR00100">
    <property type="entry name" value="AOTCASE"/>
</dbReference>
<evidence type="ECO:0000256" key="1">
    <source>
        <dbReference type="ARBA" id="ARBA00004852"/>
    </source>
</evidence>
<dbReference type="Proteomes" id="UP001243717">
    <property type="component" value="Unassembled WGS sequence"/>
</dbReference>
<protein>
    <recommendedName>
        <fullName evidence="7">Aspartate carbamoyltransferase</fullName>
        <ecNumber evidence="7">2.1.3.2</ecNumber>
    </recommendedName>
    <alternativeName>
        <fullName evidence="7">Aspartate transcarbamylase</fullName>
        <shortName evidence="7">ATCase</shortName>
    </alternativeName>
</protein>
<feature type="binding site" evidence="7">
    <location>
        <position position="63"/>
    </location>
    <ligand>
        <name>carbamoyl phosphate</name>
        <dbReference type="ChEBI" id="CHEBI:58228"/>
    </ligand>
</feature>
<dbReference type="EC" id="2.1.3.2" evidence="7"/>
<comment type="similarity">
    <text evidence="2 7">Belongs to the aspartate/ornithine carbamoyltransferase superfamily. ATCase family.</text>
</comment>
<name>A0ABU1AMU5_9BACT</name>
<dbReference type="InterPro" id="IPR006131">
    <property type="entry name" value="Asp_carbamoyltransf_Asp/Orn-bd"/>
</dbReference>
<dbReference type="Pfam" id="PF02729">
    <property type="entry name" value="OTCace_N"/>
    <property type="match status" value="1"/>
</dbReference>
<feature type="binding site" evidence="7">
    <location>
        <position position="143"/>
    </location>
    <ligand>
        <name>carbamoyl phosphate</name>
        <dbReference type="ChEBI" id="CHEBI:58228"/>
    </ligand>
</feature>
<evidence type="ECO:0000256" key="5">
    <source>
        <dbReference type="ARBA" id="ARBA00043884"/>
    </source>
</evidence>
<dbReference type="RefSeq" id="WP_308985634.1">
    <property type="nucleotide sequence ID" value="NZ_JARXIC010000020.1"/>
</dbReference>
<feature type="binding site" evidence="7">
    <location>
        <position position="90"/>
    </location>
    <ligand>
        <name>L-aspartate</name>
        <dbReference type="ChEBI" id="CHEBI:29991"/>
    </ligand>
</feature>
<dbReference type="InterPro" id="IPR006132">
    <property type="entry name" value="Asp/Orn_carbamoyltranf_P-bd"/>
</dbReference>
<gene>
    <name evidence="7" type="primary">pyrB</name>
    <name evidence="10" type="ORF">QEH59_12115</name>
</gene>
<feature type="binding site" evidence="7">
    <location>
        <position position="268"/>
    </location>
    <ligand>
        <name>carbamoyl phosphate</name>
        <dbReference type="ChEBI" id="CHEBI:58228"/>
    </ligand>
</feature>
<dbReference type="InterPro" id="IPR002082">
    <property type="entry name" value="Asp_carbamoyltransf"/>
</dbReference>
<dbReference type="HAMAP" id="MF_00001">
    <property type="entry name" value="Asp_carb_tr"/>
    <property type="match status" value="1"/>
</dbReference>
<keyword evidence="11" id="KW-1185">Reference proteome</keyword>